<reference evidence="12" key="3">
    <citation type="submission" date="2025-09" db="UniProtKB">
        <authorList>
            <consortium name="Ensembl"/>
        </authorList>
    </citation>
    <scope>IDENTIFICATION</scope>
</reference>
<evidence type="ECO:0000256" key="10">
    <source>
        <dbReference type="SAM" id="SignalP"/>
    </source>
</evidence>
<comment type="subcellular location">
    <subcellularLocation>
        <location evidence="1">Membrane</location>
        <topology evidence="1">Single-pass membrane protein</topology>
    </subcellularLocation>
</comment>
<dbReference type="Gene3D" id="2.60.40.10">
    <property type="entry name" value="Immunoglobulins"/>
    <property type="match status" value="2"/>
</dbReference>
<feature type="domain" description="Ig-like" evidence="11">
    <location>
        <begin position="35"/>
        <end position="143"/>
    </location>
</feature>
<evidence type="ECO:0000256" key="6">
    <source>
        <dbReference type="ARBA" id="ARBA00023157"/>
    </source>
</evidence>
<dbReference type="InterPro" id="IPR013162">
    <property type="entry name" value="CD80_C2-set"/>
</dbReference>
<feature type="transmembrane region" description="Helical" evidence="9">
    <location>
        <begin position="237"/>
        <end position="257"/>
    </location>
</feature>
<feature type="domain" description="Ig-like" evidence="11">
    <location>
        <begin position="146"/>
        <end position="226"/>
    </location>
</feature>
<dbReference type="Ensembl" id="ENSGACT00000044877.1">
    <property type="protein sequence ID" value="ENSGACP00000037116.1"/>
    <property type="gene ID" value="ENSGACG00000024176.1"/>
</dbReference>
<keyword evidence="4 9" id="KW-1133">Transmembrane helix</keyword>
<dbReference type="GO" id="GO:0016020">
    <property type="term" value="C:membrane"/>
    <property type="evidence" value="ECO:0007669"/>
    <property type="project" value="UniProtKB-SubCell"/>
</dbReference>
<proteinExistence type="inferred from homology"/>
<dbReference type="InterPro" id="IPR013783">
    <property type="entry name" value="Ig-like_fold"/>
</dbReference>
<accession>A0AAQ4PE10</accession>
<evidence type="ECO:0000256" key="5">
    <source>
        <dbReference type="ARBA" id="ARBA00023136"/>
    </source>
</evidence>
<dbReference type="InterPro" id="IPR003599">
    <property type="entry name" value="Ig_sub"/>
</dbReference>
<keyword evidence="13" id="KW-1185">Reference proteome</keyword>
<dbReference type="InterPro" id="IPR040012">
    <property type="entry name" value="CD200R"/>
</dbReference>
<protein>
    <recommendedName>
        <fullName evidence="11">Ig-like domain-containing protein</fullName>
    </recommendedName>
</protein>
<dbReference type="GeneID" id="120833869"/>
<feature type="chain" id="PRO_5043055636" description="Ig-like domain-containing protein" evidence="10">
    <location>
        <begin position="28"/>
        <end position="307"/>
    </location>
</feature>
<keyword evidence="10" id="KW-0732">Signal</keyword>
<dbReference type="Proteomes" id="UP000007635">
    <property type="component" value="Chromosome XVI"/>
</dbReference>
<evidence type="ECO:0000259" key="11">
    <source>
        <dbReference type="PROSITE" id="PS50835"/>
    </source>
</evidence>
<dbReference type="InterPro" id="IPR007110">
    <property type="entry name" value="Ig-like_dom"/>
</dbReference>
<reference evidence="12 13" key="1">
    <citation type="journal article" date="2021" name="G3 (Bethesda)">
        <title>Improved contiguity of the threespine stickleback genome using long-read sequencing.</title>
        <authorList>
            <person name="Nath S."/>
            <person name="Shaw D.E."/>
            <person name="White M.A."/>
        </authorList>
    </citation>
    <scope>NUCLEOTIDE SEQUENCE [LARGE SCALE GENOMIC DNA]</scope>
    <source>
        <strain evidence="12 13">Lake Benthic</strain>
    </source>
</reference>
<dbReference type="GO" id="GO:0150077">
    <property type="term" value="P:regulation of neuroinflammatory response"/>
    <property type="evidence" value="ECO:0007669"/>
    <property type="project" value="InterPro"/>
</dbReference>
<dbReference type="AlphaFoldDB" id="A0AAQ4PE10"/>
<keyword evidence="8" id="KW-0325">Glycoprotein</keyword>
<dbReference type="Pfam" id="PF08205">
    <property type="entry name" value="C2-set_2"/>
    <property type="match status" value="1"/>
</dbReference>
<reference evidence="12" key="2">
    <citation type="submission" date="2025-08" db="UniProtKB">
        <authorList>
            <consortium name="Ensembl"/>
        </authorList>
    </citation>
    <scope>IDENTIFICATION</scope>
</reference>
<name>A0AAQ4PE10_GASAC</name>
<evidence type="ECO:0000256" key="8">
    <source>
        <dbReference type="ARBA" id="ARBA00023180"/>
    </source>
</evidence>
<feature type="signal peptide" evidence="10">
    <location>
        <begin position="1"/>
        <end position="27"/>
    </location>
</feature>
<keyword evidence="6" id="KW-1015">Disulfide bond</keyword>
<evidence type="ECO:0000256" key="7">
    <source>
        <dbReference type="ARBA" id="ARBA00023170"/>
    </source>
</evidence>
<sequence>MFFSLAPMRDAMWIYAVFTFLLSEAWSMEGTNQSTSVKSSIFKVDSHFNQGSEVNLTCSNETRKEMLFIRWKIELKNKKTCQIGSIDGRSDDDCKDGKSLRNTSSGLSYLHIPNISETDEGKYDCDSTYTGGNDHHVIHVTVTVPPSVSAWMYHQDNKVVAVCKAERGKPAANISWNHVGNVSSVKSGSNGYFTVESRLELLEEMDTENLSCAVSHPSWKRERIIVPKLQKDHSLRLYALIVGVIIVISAGFLFFAWRKIMPFRRCRQSDTTQSKSPPAEEVEEVEPYASYVQRVNSIYNSSADLFT</sequence>
<organism evidence="12 13">
    <name type="scientific">Gasterosteus aculeatus aculeatus</name>
    <name type="common">three-spined stickleback</name>
    <dbReference type="NCBI Taxonomy" id="481459"/>
    <lineage>
        <taxon>Eukaryota</taxon>
        <taxon>Metazoa</taxon>
        <taxon>Chordata</taxon>
        <taxon>Craniata</taxon>
        <taxon>Vertebrata</taxon>
        <taxon>Euteleostomi</taxon>
        <taxon>Actinopterygii</taxon>
        <taxon>Neopterygii</taxon>
        <taxon>Teleostei</taxon>
        <taxon>Neoteleostei</taxon>
        <taxon>Acanthomorphata</taxon>
        <taxon>Eupercaria</taxon>
        <taxon>Perciformes</taxon>
        <taxon>Cottioidei</taxon>
        <taxon>Gasterosteales</taxon>
        <taxon>Gasterosteidae</taxon>
        <taxon>Gasterosteus</taxon>
    </lineage>
</organism>
<dbReference type="SUPFAM" id="SSF48726">
    <property type="entry name" value="Immunoglobulin"/>
    <property type="match status" value="2"/>
</dbReference>
<evidence type="ECO:0000256" key="1">
    <source>
        <dbReference type="ARBA" id="ARBA00004167"/>
    </source>
</evidence>
<dbReference type="GO" id="GO:0038023">
    <property type="term" value="F:signaling receptor activity"/>
    <property type="evidence" value="ECO:0007669"/>
    <property type="project" value="InterPro"/>
</dbReference>
<evidence type="ECO:0000256" key="9">
    <source>
        <dbReference type="SAM" id="Phobius"/>
    </source>
</evidence>
<evidence type="ECO:0000256" key="3">
    <source>
        <dbReference type="ARBA" id="ARBA00022692"/>
    </source>
</evidence>
<dbReference type="PANTHER" id="PTHR21462">
    <property type="entry name" value="CELL SURFACE GLYCOPROTEIN OX2 RECEPTOR PRECURSOR"/>
    <property type="match status" value="1"/>
</dbReference>
<evidence type="ECO:0000313" key="12">
    <source>
        <dbReference type="Ensembl" id="ENSGACP00000037116.1"/>
    </source>
</evidence>
<dbReference type="GO" id="GO:0009986">
    <property type="term" value="C:cell surface"/>
    <property type="evidence" value="ECO:0007669"/>
    <property type="project" value="UniProtKB-ARBA"/>
</dbReference>
<comment type="similarity">
    <text evidence="2">Belongs to the CD200R family.</text>
</comment>
<keyword evidence="7" id="KW-0675">Receptor</keyword>
<keyword evidence="5 9" id="KW-0472">Membrane</keyword>
<dbReference type="RefSeq" id="XP_040057364.1">
    <property type="nucleotide sequence ID" value="XM_040201430.1"/>
</dbReference>
<dbReference type="SMART" id="SM00409">
    <property type="entry name" value="IG"/>
    <property type="match status" value="1"/>
</dbReference>
<dbReference type="PROSITE" id="PS50835">
    <property type="entry name" value="IG_LIKE"/>
    <property type="match status" value="2"/>
</dbReference>
<dbReference type="GeneTree" id="ENSGT00390000014496"/>
<dbReference type="InterPro" id="IPR036179">
    <property type="entry name" value="Ig-like_dom_sf"/>
</dbReference>
<evidence type="ECO:0000313" key="13">
    <source>
        <dbReference type="Proteomes" id="UP000007635"/>
    </source>
</evidence>
<evidence type="ECO:0000256" key="2">
    <source>
        <dbReference type="ARBA" id="ARBA00008215"/>
    </source>
</evidence>
<keyword evidence="3 9" id="KW-0812">Transmembrane</keyword>
<evidence type="ECO:0000256" key="4">
    <source>
        <dbReference type="ARBA" id="ARBA00022989"/>
    </source>
</evidence>
<dbReference type="PANTHER" id="PTHR21462:SF2">
    <property type="entry name" value="CELL SURFACE GLYCOPROTEIN CD200 RECEPTOR 2"/>
    <property type="match status" value="1"/>
</dbReference>